<keyword evidence="3" id="KW-0575">Peroxidase</keyword>
<dbReference type="Gene3D" id="1.10.520.10">
    <property type="match status" value="1"/>
</dbReference>
<evidence type="ECO:0000256" key="7">
    <source>
        <dbReference type="ARBA" id="ARBA00023004"/>
    </source>
</evidence>
<organism evidence="13 14">
    <name type="scientific">Taxus chinensis</name>
    <name type="common">Chinese yew</name>
    <name type="synonym">Taxus wallichiana var. chinensis</name>
    <dbReference type="NCBI Taxonomy" id="29808"/>
    <lineage>
        <taxon>Eukaryota</taxon>
        <taxon>Viridiplantae</taxon>
        <taxon>Streptophyta</taxon>
        <taxon>Embryophyta</taxon>
        <taxon>Tracheophyta</taxon>
        <taxon>Spermatophyta</taxon>
        <taxon>Pinopsida</taxon>
        <taxon>Pinidae</taxon>
        <taxon>Conifers II</taxon>
        <taxon>Cupressales</taxon>
        <taxon>Taxaceae</taxon>
        <taxon>Taxus</taxon>
    </lineage>
</organism>
<comment type="cofactor">
    <cofactor evidence="2">
        <name>heme b</name>
        <dbReference type="ChEBI" id="CHEBI:60344"/>
    </cofactor>
</comment>
<keyword evidence="14" id="KW-1185">Reference proteome</keyword>
<evidence type="ECO:0000256" key="2">
    <source>
        <dbReference type="ARBA" id="ARBA00001970"/>
    </source>
</evidence>
<dbReference type="PANTHER" id="PTHR31388:SF247">
    <property type="entry name" value="PEROXIDASE"/>
    <property type="match status" value="1"/>
</dbReference>
<feature type="binding site" evidence="8">
    <location>
        <position position="75"/>
    </location>
    <ligand>
        <name>Ca(2+)</name>
        <dbReference type="ChEBI" id="CHEBI:29108"/>
        <label>1</label>
    </ligand>
</feature>
<feature type="disulfide bond" evidence="9">
    <location>
        <begin position="33"/>
        <end position="102"/>
    </location>
</feature>
<dbReference type="GO" id="GO:0020037">
    <property type="term" value="F:heme binding"/>
    <property type="evidence" value="ECO:0007669"/>
    <property type="project" value="InterPro"/>
</dbReference>
<evidence type="ECO:0000256" key="6">
    <source>
        <dbReference type="ARBA" id="ARBA00023002"/>
    </source>
</evidence>
<gene>
    <name evidence="13" type="ORF">KI387_023143</name>
</gene>
<evidence type="ECO:0000313" key="14">
    <source>
        <dbReference type="Proteomes" id="UP000824469"/>
    </source>
</evidence>
<comment type="caution">
    <text evidence="13">The sequence shown here is derived from an EMBL/GenBank/DDBJ whole genome shotgun (WGS) entry which is preliminary data.</text>
</comment>
<keyword evidence="4" id="KW-0349">Heme</keyword>
<dbReference type="PRINTS" id="PR00461">
    <property type="entry name" value="PLPEROXIDASE"/>
</dbReference>
<dbReference type="GO" id="GO:0046872">
    <property type="term" value="F:metal ion binding"/>
    <property type="evidence" value="ECO:0007669"/>
    <property type="project" value="UniProtKB-KW"/>
</dbReference>
<dbReference type="GO" id="GO:0140825">
    <property type="term" value="F:lactoperoxidase activity"/>
    <property type="evidence" value="ECO:0007669"/>
    <property type="project" value="UniProtKB-EC"/>
</dbReference>
<evidence type="ECO:0000256" key="1">
    <source>
        <dbReference type="ARBA" id="ARBA00000189"/>
    </source>
</evidence>
<comment type="catalytic activity">
    <reaction evidence="1">
        <text>2 a phenolic donor + H2O2 = 2 a phenolic radical donor + 2 H2O</text>
        <dbReference type="Rhea" id="RHEA:56136"/>
        <dbReference type="ChEBI" id="CHEBI:15377"/>
        <dbReference type="ChEBI" id="CHEBI:16240"/>
        <dbReference type="ChEBI" id="CHEBI:139520"/>
        <dbReference type="ChEBI" id="CHEBI:139521"/>
        <dbReference type="EC" id="1.11.1.7"/>
    </reaction>
</comment>
<keyword evidence="8" id="KW-0106">Calcium</keyword>
<protein>
    <recommendedName>
        <fullName evidence="12">Plant heme peroxidase family profile domain-containing protein</fullName>
    </recommendedName>
</protein>
<evidence type="ECO:0000256" key="3">
    <source>
        <dbReference type="ARBA" id="ARBA00022559"/>
    </source>
</evidence>
<dbReference type="PANTHER" id="PTHR31388">
    <property type="entry name" value="PEROXIDASE 72-RELATED"/>
    <property type="match status" value="1"/>
</dbReference>
<keyword evidence="7" id="KW-0408">Iron</keyword>
<evidence type="ECO:0000256" key="9">
    <source>
        <dbReference type="PIRSR" id="PIRSR600823-5"/>
    </source>
</evidence>
<comment type="cofactor">
    <cofactor evidence="8">
        <name>Ca(2+)</name>
        <dbReference type="ChEBI" id="CHEBI:29108"/>
    </cofactor>
    <text evidence="8">Binds 2 calcium ions per subunit.</text>
</comment>
<keyword evidence="11" id="KW-0732">Signal</keyword>
<feature type="domain" description="Plant heme peroxidase family profile" evidence="12">
    <location>
        <begin position="23"/>
        <end position="129"/>
    </location>
</feature>
<proteinExistence type="inferred from homology"/>
<dbReference type="AlphaFoldDB" id="A0AA38G1R6"/>
<feature type="chain" id="PRO_5041404918" description="Plant heme peroxidase family profile domain-containing protein" evidence="11">
    <location>
        <begin position="23"/>
        <end position="147"/>
    </location>
</feature>
<name>A0AA38G1R6_TAXCH</name>
<dbReference type="EMBL" id="JAHRHJ020000005">
    <property type="protein sequence ID" value="KAH9314516.1"/>
    <property type="molecule type" value="Genomic_DNA"/>
</dbReference>
<sequence>MKSNCVIACIALVMLVSSPANAQLTSTFYGKMCPNALSTVKAAVKAAVAKEKRMGASLGCDGSVLLDDSSTITGEKTARPNANSLRGFKVINTIKIQVEKACSGVVSCADILAIAACDSVVEVTRYFPPLLLKDSKALQEANPVLAD</sequence>
<dbReference type="Proteomes" id="UP000824469">
    <property type="component" value="Unassembled WGS sequence"/>
</dbReference>
<evidence type="ECO:0000256" key="4">
    <source>
        <dbReference type="ARBA" id="ARBA00022617"/>
    </source>
</evidence>
<comment type="similarity">
    <text evidence="10">Belongs to the peroxidase family.</text>
</comment>
<dbReference type="GO" id="GO:0006979">
    <property type="term" value="P:response to oxidative stress"/>
    <property type="evidence" value="ECO:0007669"/>
    <property type="project" value="InterPro"/>
</dbReference>
<dbReference type="InterPro" id="IPR010255">
    <property type="entry name" value="Haem_peroxidase_sf"/>
</dbReference>
<reference evidence="13 14" key="1">
    <citation type="journal article" date="2021" name="Nat. Plants">
        <title>The Taxus genome provides insights into paclitaxel biosynthesis.</title>
        <authorList>
            <person name="Xiong X."/>
            <person name="Gou J."/>
            <person name="Liao Q."/>
            <person name="Li Y."/>
            <person name="Zhou Q."/>
            <person name="Bi G."/>
            <person name="Li C."/>
            <person name="Du R."/>
            <person name="Wang X."/>
            <person name="Sun T."/>
            <person name="Guo L."/>
            <person name="Liang H."/>
            <person name="Lu P."/>
            <person name="Wu Y."/>
            <person name="Zhang Z."/>
            <person name="Ro D.K."/>
            <person name="Shang Y."/>
            <person name="Huang S."/>
            <person name="Yan J."/>
        </authorList>
    </citation>
    <scope>NUCLEOTIDE SEQUENCE [LARGE SCALE GENOMIC DNA]</scope>
    <source>
        <strain evidence="13">Ta-2019</strain>
    </source>
</reference>
<feature type="signal peptide" evidence="11">
    <location>
        <begin position="1"/>
        <end position="22"/>
    </location>
</feature>
<dbReference type="InterPro" id="IPR002016">
    <property type="entry name" value="Haem_peroxidase"/>
</dbReference>
<dbReference type="Pfam" id="PF00141">
    <property type="entry name" value="peroxidase"/>
    <property type="match status" value="1"/>
</dbReference>
<evidence type="ECO:0000259" key="12">
    <source>
        <dbReference type="PROSITE" id="PS50873"/>
    </source>
</evidence>
<evidence type="ECO:0000256" key="8">
    <source>
        <dbReference type="PIRSR" id="PIRSR600823-3"/>
    </source>
</evidence>
<feature type="binding site" evidence="8">
    <location>
        <position position="61"/>
    </location>
    <ligand>
        <name>Ca(2+)</name>
        <dbReference type="ChEBI" id="CHEBI:29108"/>
        <label>1</label>
    </ligand>
</feature>
<feature type="binding site" evidence="8">
    <location>
        <position position="59"/>
    </location>
    <ligand>
        <name>Ca(2+)</name>
        <dbReference type="ChEBI" id="CHEBI:29108"/>
        <label>1</label>
    </ligand>
</feature>
<accession>A0AA38G1R6</accession>
<keyword evidence="5 8" id="KW-0479">Metal-binding</keyword>
<dbReference type="InterPro" id="IPR000823">
    <property type="entry name" value="Peroxidase_pln"/>
</dbReference>
<keyword evidence="9" id="KW-1015">Disulfide bond</keyword>
<evidence type="ECO:0000256" key="10">
    <source>
        <dbReference type="RuleBase" id="RU004241"/>
    </source>
</evidence>
<dbReference type="PROSITE" id="PS50873">
    <property type="entry name" value="PEROXIDASE_4"/>
    <property type="match status" value="1"/>
</dbReference>
<evidence type="ECO:0000313" key="13">
    <source>
        <dbReference type="EMBL" id="KAH9314516.1"/>
    </source>
</evidence>
<evidence type="ECO:0000256" key="11">
    <source>
        <dbReference type="SAM" id="SignalP"/>
    </source>
</evidence>
<feature type="binding site" evidence="8">
    <location>
        <position position="63"/>
    </location>
    <ligand>
        <name>Ca(2+)</name>
        <dbReference type="ChEBI" id="CHEBI:29108"/>
        <label>1</label>
    </ligand>
</feature>
<dbReference type="SUPFAM" id="SSF48113">
    <property type="entry name" value="Heme-dependent peroxidases"/>
    <property type="match status" value="1"/>
</dbReference>
<evidence type="ECO:0000256" key="5">
    <source>
        <dbReference type="ARBA" id="ARBA00022723"/>
    </source>
</evidence>
<feature type="non-terminal residue" evidence="13">
    <location>
        <position position="147"/>
    </location>
</feature>
<keyword evidence="6" id="KW-0560">Oxidoreductase</keyword>